<dbReference type="SUPFAM" id="SSF47413">
    <property type="entry name" value="lambda repressor-like DNA-binding domains"/>
    <property type="match status" value="1"/>
</dbReference>
<dbReference type="CDD" id="cd00093">
    <property type="entry name" value="HTH_XRE"/>
    <property type="match status" value="1"/>
</dbReference>
<evidence type="ECO:0000313" key="3">
    <source>
        <dbReference type="EMBL" id="KKZ91360.1"/>
    </source>
</evidence>
<accession>A0A0G8BV18</accession>
<keyword evidence="1" id="KW-0238">DNA-binding</keyword>
<comment type="caution">
    <text evidence="3">The sequence shown here is derived from an EMBL/GenBank/DDBJ whole genome shotgun (WGS) entry which is preliminary data.</text>
</comment>
<feature type="domain" description="HTH cro/C1-type" evidence="2">
    <location>
        <begin position="10"/>
        <end position="64"/>
    </location>
</feature>
<dbReference type="AlphaFoldDB" id="A0A0G8BV18"/>
<protein>
    <recommendedName>
        <fullName evidence="2">HTH cro/C1-type domain-containing protein</fullName>
    </recommendedName>
</protein>
<name>A0A0G8BV18_9BACI</name>
<evidence type="ECO:0000313" key="4">
    <source>
        <dbReference type="Proteomes" id="UP000035350"/>
    </source>
</evidence>
<dbReference type="EMBL" id="LCYN01000033">
    <property type="protein sequence ID" value="KKZ91360.1"/>
    <property type="molecule type" value="Genomic_DNA"/>
</dbReference>
<dbReference type="SMART" id="SM00530">
    <property type="entry name" value="HTH_XRE"/>
    <property type="match status" value="1"/>
</dbReference>
<organism evidence="3 4">
    <name type="scientific">Bacillus wiedmannii</name>
    <dbReference type="NCBI Taxonomy" id="1890302"/>
    <lineage>
        <taxon>Bacteria</taxon>
        <taxon>Bacillati</taxon>
        <taxon>Bacillota</taxon>
        <taxon>Bacilli</taxon>
        <taxon>Bacillales</taxon>
        <taxon>Bacillaceae</taxon>
        <taxon>Bacillus</taxon>
        <taxon>Bacillus cereus group</taxon>
    </lineage>
</organism>
<dbReference type="InterPro" id="IPR010982">
    <property type="entry name" value="Lambda_DNA-bd_dom_sf"/>
</dbReference>
<dbReference type="Gene3D" id="1.10.260.40">
    <property type="entry name" value="lambda repressor-like DNA-binding domains"/>
    <property type="match status" value="1"/>
</dbReference>
<dbReference type="PROSITE" id="PS50943">
    <property type="entry name" value="HTH_CROC1"/>
    <property type="match status" value="1"/>
</dbReference>
<dbReference type="PATRIC" id="fig|1396.433.peg.287"/>
<gene>
    <name evidence="3" type="ORF">B4147_5934</name>
</gene>
<sequence>MIQNYFGENVRILRTIKGLNMKELGAVLGVASSTISNWENNRKEPSFEMLQKISIYFNVSTDRLLNHKIGDSEALTTEDRKLIVERLAQDLYESYKSIPDKDKPLLENELIEYAKYLTHRIETKNKLKHS</sequence>
<evidence type="ECO:0000259" key="2">
    <source>
        <dbReference type="PROSITE" id="PS50943"/>
    </source>
</evidence>
<dbReference type="PANTHER" id="PTHR46558:SF11">
    <property type="entry name" value="HTH-TYPE TRANSCRIPTIONAL REGULATOR XRE"/>
    <property type="match status" value="1"/>
</dbReference>
<dbReference type="RefSeq" id="WP_046960159.1">
    <property type="nucleotide sequence ID" value="NZ_LCYN01000033.1"/>
</dbReference>
<proteinExistence type="predicted"/>
<evidence type="ECO:0000256" key="1">
    <source>
        <dbReference type="ARBA" id="ARBA00023125"/>
    </source>
</evidence>
<dbReference type="Proteomes" id="UP000035350">
    <property type="component" value="Unassembled WGS sequence"/>
</dbReference>
<reference evidence="3 4" key="1">
    <citation type="journal article" date="2015" name="Genome Announc.">
        <title>Next-Generation Whole-Genome Sequencing of Eight Strains of Bacillus cereus, Isolated from Food.</title>
        <authorList>
            <person name="Krawczyk A.O."/>
            <person name="de Jong A."/>
            <person name="Eijlander R.T."/>
            <person name="Berendsen E.M."/>
            <person name="Holsappel S."/>
            <person name="Wells-Bennik M.H."/>
            <person name="Kuipers O.P."/>
        </authorList>
    </citation>
    <scope>NUCLEOTIDE SEQUENCE [LARGE SCALE GENOMIC DNA]</scope>
    <source>
        <strain evidence="3 4">B4147</strain>
    </source>
</reference>
<reference evidence="4" key="2">
    <citation type="submission" date="2015-04" db="EMBL/GenBank/DDBJ databases">
        <title>Draft Genome Sequences of Eight Spore-Forming Food Isolates of Bacillus cereus Genome sequencing.</title>
        <authorList>
            <person name="Krawcyk A.O."/>
            <person name="de Jong A."/>
            <person name="Eijlander R.T."/>
            <person name="Berendsen E.M."/>
            <person name="Holsappel S."/>
            <person name="Wells-Bennik M."/>
            <person name="Kuipers O.P."/>
        </authorList>
    </citation>
    <scope>NUCLEOTIDE SEQUENCE [LARGE SCALE GENOMIC DNA]</scope>
    <source>
        <strain evidence="4">B4147</strain>
    </source>
</reference>
<dbReference type="InterPro" id="IPR001387">
    <property type="entry name" value="Cro/C1-type_HTH"/>
</dbReference>
<dbReference type="GO" id="GO:0003677">
    <property type="term" value="F:DNA binding"/>
    <property type="evidence" value="ECO:0007669"/>
    <property type="project" value="UniProtKB-KW"/>
</dbReference>
<dbReference type="PANTHER" id="PTHR46558">
    <property type="entry name" value="TRACRIPTIONAL REGULATORY PROTEIN-RELATED-RELATED"/>
    <property type="match status" value="1"/>
</dbReference>
<dbReference type="Pfam" id="PF01381">
    <property type="entry name" value="HTH_3"/>
    <property type="match status" value="1"/>
</dbReference>